<evidence type="ECO:0000313" key="3">
    <source>
        <dbReference type="Proteomes" id="UP000002213"/>
    </source>
</evidence>
<gene>
    <name evidence="2" type="ordered locus">Amir_1323</name>
</gene>
<dbReference type="KEGG" id="ami:Amir_1323"/>
<evidence type="ECO:0000313" key="2">
    <source>
        <dbReference type="EMBL" id="ACU35275.1"/>
    </source>
</evidence>
<dbReference type="Proteomes" id="UP000002213">
    <property type="component" value="Chromosome"/>
</dbReference>
<organism evidence="2 3">
    <name type="scientific">Actinosynnema mirum (strain ATCC 29888 / DSM 43827 / JCM 3225 / NBRC 14064 / NCIMB 13271 / NRRL B-12336 / IMRU 3971 / 101)</name>
    <dbReference type="NCBI Taxonomy" id="446462"/>
    <lineage>
        <taxon>Bacteria</taxon>
        <taxon>Bacillati</taxon>
        <taxon>Actinomycetota</taxon>
        <taxon>Actinomycetes</taxon>
        <taxon>Pseudonocardiales</taxon>
        <taxon>Pseudonocardiaceae</taxon>
        <taxon>Actinosynnema</taxon>
    </lineage>
</organism>
<evidence type="ECO:0000256" key="1">
    <source>
        <dbReference type="SAM" id="Phobius"/>
    </source>
</evidence>
<keyword evidence="1" id="KW-1133">Transmembrane helix</keyword>
<sequence length="218" mass="23321">MGTGWASRGAPPGAGRGGRLWEALGVSPRVLLPVVLLVMASAAGAGVIARDAYKRQTSPPVEQVVDAASGAPTSLAPSEQPGDSKVLLTTDVSKHPDGARVVELLQKHFDSINARNFQGWTTTVTAQRRALTPGESAWRKPYETTRDGTILVHRLEAVGAQRLKAMITFTSTQDPVWGPADLRVGCVRWRVVYPLQVEDGALRVDVGTEGQSSQFEPC</sequence>
<reference evidence="2 3" key="1">
    <citation type="journal article" date="2009" name="Stand. Genomic Sci.">
        <title>Complete genome sequence of Actinosynnema mirum type strain (101).</title>
        <authorList>
            <person name="Land M."/>
            <person name="Lapidus A."/>
            <person name="Mayilraj S."/>
            <person name="Chen F."/>
            <person name="Copeland A."/>
            <person name="Del Rio T.G."/>
            <person name="Nolan M."/>
            <person name="Lucas S."/>
            <person name="Tice H."/>
            <person name="Cheng J.F."/>
            <person name="Chertkov O."/>
            <person name="Bruce D."/>
            <person name="Goodwin L."/>
            <person name="Pitluck S."/>
            <person name="Rohde M."/>
            <person name="Goker M."/>
            <person name="Pati A."/>
            <person name="Ivanova N."/>
            <person name="Mavromatis K."/>
            <person name="Chen A."/>
            <person name="Palaniappan K."/>
            <person name="Hauser L."/>
            <person name="Chang Y.J."/>
            <person name="Jeffries C.C."/>
            <person name="Brettin T."/>
            <person name="Detter J.C."/>
            <person name="Han C."/>
            <person name="Chain P."/>
            <person name="Tindall B.J."/>
            <person name="Bristow J."/>
            <person name="Eisen J.A."/>
            <person name="Markowitz V."/>
            <person name="Hugenholtz P."/>
            <person name="Kyrpides N.C."/>
            <person name="Klenk H.P."/>
        </authorList>
    </citation>
    <scope>NUCLEOTIDE SEQUENCE [LARGE SCALE GENOMIC DNA]</scope>
    <source>
        <strain evidence="3">ATCC 29888 / DSM 43827 / JCM 3225 / NBRC 14064 / NCIMB 13271 / NRRL B-12336 / IMRU 3971 / 101</strain>
    </source>
</reference>
<keyword evidence="3" id="KW-1185">Reference proteome</keyword>
<name>C6W9B2_ACTMD</name>
<dbReference type="HOGENOM" id="CLU_119379_0_0_11"/>
<keyword evidence="1" id="KW-0812">Transmembrane</keyword>
<accession>C6W9B2</accession>
<keyword evidence="1" id="KW-0472">Membrane</keyword>
<feature type="transmembrane region" description="Helical" evidence="1">
    <location>
        <begin position="30"/>
        <end position="49"/>
    </location>
</feature>
<dbReference type="eggNOG" id="ENOG5033MQQ">
    <property type="taxonomic scope" value="Bacteria"/>
</dbReference>
<dbReference type="EMBL" id="CP001630">
    <property type="protein sequence ID" value="ACU35275.1"/>
    <property type="molecule type" value="Genomic_DNA"/>
</dbReference>
<proteinExistence type="predicted"/>
<dbReference type="AlphaFoldDB" id="C6W9B2"/>
<protein>
    <submittedName>
        <fullName evidence="2">Uncharacterized protein</fullName>
    </submittedName>
</protein>